<reference evidence="1" key="1">
    <citation type="submission" date="2022-03" db="EMBL/GenBank/DDBJ databases">
        <authorList>
            <person name="Legras J.-L."/>
            <person name="Devillers H."/>
            <person name="Grondin C."/>
        </authorList>
    </citation>
    <scope>NUCLEOTIDE SEQUENCE</scope>
    <source>
        <strain evidence="1">CLIB 1423</strain>
    </source>
</reference>
<gene>
    <name evidence="1" type="ORF">CLIB1423_14S01926</name>
</gene>
<dbReference type="Proteomes" id="UP000837801">
    <property type="component" value="Unassembled WGS sequence"/>
</dbReference>
<evidence type="ECO:0000313" key="2">
    <source>
        <dbReference type="Proteomes" id="UP000837801"/>
    </source>
</evidence>
<name>A0A9P0QSD2_9ASCO</name>
<proteinExistence type="predicted"/>
<protein>
    <submittedName>
        <fullName evidence="1">Uncharacterized protein</fullName>
    </submittedName>
</protein>
<comment type="caution">
    <text evidence="1">The sequence shown here is derived from an EMBL/GenBank/DDBJ whole genome shotgun (WGS) entry which is preliminary data.</text>
</comment>
<keyword evidence="2" id="KW-1185">Reference proteome</keyword>
<sequence>MVQAISFCSNELCLIVKKVKNSKKKKKKKRFQSMASERPTLVINASSQTIETKSYRAYVNVGPGWYTMVGVYTRVAKKKIQKENKKNAGIHSFKVFQCMRFSVVKKNRKKKEKKESKAESMGVWV</sequence>
<dbReference type="EMBL" id="CAKXYY010000014">
    <property type="protein sequence ID" value="CAH2354095.1"/>
    <property type="molecule type" value="Genomic_DNA"/>
</dbReference>
<accession>A0A9P0QSD2</accession>
<dbReference type="AlphaFoldDB" id="A0A9P0QSD2"/>
<organism evidence="1 2">
    <name type="scientific">[Candida] railenensis</name>
    <dbReference type="NCBI Taxonomy" id="45579"/>
    <lineage>
        <taxon>Eukaryota</taxon>
        <taxon>Fungi</taxon>
        <taxon>Dikarya</taxon>
        <taxon>Ascomycota</taxon>
        <taxon>Saccharomycotina</taxon>
        <taxon>Pichiomycetes</taxon>
        <taxon>Debaryomycetaceae</taxon>
        <taxon>Kurtzmaniella</taxon>
    </lineage>
</organism>
<evidence type="ECO:0000313" key="1">
    <source>
        <dbReference type="EMBL" id="CAH2354095.1"/>
    </source>
</evidence>